<accession>A0A8J6DN35</accession>
<dbReference type="OrthoDB" id="18853at2759"/>
<evidence type="ECO:0000256" key="1">
    <source>
        <dbReference type="SAM" id="MobiDB-lite"/>
    </source>
</evidence>
<dbReference type="EMBL" id="JAGFMF010011799">
    <property type="protein sequence ID" value="KAG8512318.1"/>
    <property type="molecule type" value="Genomic_DNA"/>
</dbReference>
<reference evidence="2" key="1">
    <citation type="journal article" date="2021" name="Evol. Appl.">
        <title>The genome of the Pyrenean desman and the effects of bottlenecks and inbreeding on the genomic landscape of an endangered species.</title>
        <authorList>
            <person name="Escoda L."/>
            <person name="Castresana J."/>
        </authorList>
    </citation>
    <scope>NUCLEOTIDE SEQUENCE</scope>
    <source>
        <strain evidence="2">IBE-C5619</strain>
    </source>
</reference>
<proteinExistence type="predicted"/>
<evidence type="ECO:0000313" key="3">
    <source>
        <dbReference type="Proteomes" id="UP000700334"/>
    </source>
</evidence>
<dbReference type="AlphaFoldDB" id="A0A8J6DN35"/>
<keyword evidence="3" id="KW-1185">Reference proteome</keyword>
<name>A0A8J6DN35_GALPY</name>
<evidence type="ECO:0000313" key="2">
    <source>
        <dbReference type="EMBL" id="KAG8512318.1"/>
    </source>
</evidence>
<dbReference type="Proteomes" id="UP000700334">
    <property type="component" value="Unassembled WGS sequence"/>
</dbReference>
<comment type="caution">
    <text evidence="2">The sequence shown here is derived from an EMBL/GenBank/DDBJ whole genome shotgun (WGS) entry which is preliminary data.</text>
</comment>
<organism evidence="2 3">
    <name type="scientific">Galemys pyrenaicus</name>
    <name type="common">Iberian desman</name>
    <name type="synonym">Pyrenean desman</name>
    <dbReference type="NCBI Taxonomy" id="202257"/>
    <lineage>
        <taxon>Eukaryota</taxon>
        <taxon>Metazoa</taxon>
        <taxon>Chordata</taxon>
        <taxon>Craniata</taxon>
        <taxon>Vertebrata</taxon>
        <taxon>Euteleostomi</taxon>
        <taxon>Mammalia</taxon>
        <taxon>Eutheria</taxon>
        <taxon>Laurasiatheria</taxon>
        <taxon>Eulipotyphla</taxon>
        <taxon>Talpidae</taxon>
        <taxon>Galemys</taxon>
    </lineage>
</organism>
<protein>
    <submittedName>
        <fullName evidence="2">Spectrin beta chain, non-erythrocytic 1</fullName>
    </submittedName>
</protein>
<gene>
    <name evidence="2" type="ORF">J0S82_008876</name>
</gene>
<sequence length="320" mass="34251">MTTTVATDYDNIEIQQQYSDVNNRWDVDDWDNENSSARLFERSRIKALAGPRVSLACVVMMKLCGSLIHSPAGIKEEGVLIDISSSGCIPGVRGSWEGVGKGPVPGKRLLLREGGCAISLRDRQKLRLWPGTTKGERRELVPEWRLPGGLRRTDRSRGGSPCAPPARVGLPPERGAGAGRPEAAARLMGAGGSAAGFAPCRSRGLRVWRNGTAEDVQHLRAAVARLLWAGAVQLQPAGRAVQATARGLILLVPTDEGSKFTWLFVKGAAELRGTRAVACWAKAPEQAASLLFATKHAGKSPGRSCAQKLISAIVLRVILK</sequence>
<feature type="region of interest" description="Disordered" evidence="1">
    <location>
        <begin position="148"/>
        <end position="179"/>
    </location>
</feature>